<keyword evidence="7" id="KW-1185">Reference proteome</keyword>
<evidence type="ECO:0000256" key="2">
    <source>
        <dbReference type="ARBA" id="ARBA00022448"/>
    </source>
</evidence>
<dbReference type="SUPFAM" id="SSF53850">
    <property type="entry name" value="Periplasmic binding protein-like II"/>
    <property type="match status" value="1"/>
</dbReference>
<organism evidence="6 7">
    <name type="scientific">Rhodococcus gannanensis</name>
    <dbReference type="NCBI Taxonomy" id="1960308"/>
    <lineage>
        <taxon>Bacteria</taxon>
        <taxon>Bacillati</taxon>
        <taxon>Actinomycetota</taxon>
        <taxon>Actinomycetes</taxon>
        <taxon>Mycobacteriales</taxon>
        <taxon>Nocardiaceae</taxon>
        <taxon>Rhodococcus</taxon>
    </lineage>
</organism>
<sequence>MSAIRRPGRWLATTALAAVVLSACSSGSASTDVSAAGDPVSGGTLVYGTSADPICVDPNQTDLTATRDMVRQVADSLVDADPETGEIVPWLATSWVVNDNATAFDFTLRSGVTFSNGEAFDAAAVKSYLDGVRDLGGRAVNASSYLEGYVGTEVTGTDQVRVTFDVPNASFLQALSTVNMGILSPSTYRLPPEQRCLGQIVGTGAFVLDHYTPTQEVVLTKRAGYDWPSANAAHTGEAYLDSVVFRVIPEASVRVGSLRSGDVDIINQVPTQDEENLEASGFGLLTTNNPGTVSEYLTNNASPVLKDEAVRKAIQLGIDREEYKATILLPRNNVATSILSSTTPYYTDFSEYIRYAPDEAEKLLDDAGWKVGSDGIRAKDGQRLSVTLVNGQSGGTAAYELVAQHLQRIGVELVIKNVSRAEMLAALDTGDYDFVPYGFTRADPAALTMHFSTKRNNPLHLQPSELETYLDAQAAAPVAADRQAAVDKAAEYILEHALVIVLAEQSIAHAHDSTVHGVAWEPGAQISLYDTWIQG</sequence>
<evidence type="ECO:0000256" key="4">
    <source>
        <dbReference type="SAM" id="SignalP"/>
    </source>
</evidence>
<feature type="signal peptide" evidence="4">
    <location>
        <begin position="1"/>
        <end position="17"/>
    </location>
</feature>
<gene>
    <name evidence="6" type="ORF">ACFSJG_04280</name>
</gene>
<evidence type="ECO:0000313" key="7">
    <source>
        <dbReference type="Proteomes" id="UP001597286"/>
    </source>
</evidence>
<protein>
    <submittedName>
        <fullName evidence="6">ABC transporter substrate-binding protein</fullName>
    </submittedName>
</protein>
<dbReference type="Gene3D" id="3.10.105.10">
    <property type="entry name" value="Dipeptide-binding Protein, Domain 3"/>
    <property type="match status" value="1"/>
</dbReference>
<comment type="caution">
    <text evidence="6">The sequence shown here is derived from an EMBL/GenBank/DDBJ whole genome shotgun (WGS) entry which is preliminary data.</text>
</comment>
<evidence type="ECO:0000313" key="6">
    <source>
        <dbReference type="EMBL" id="MFD1811420.1"/>
    </source>
</evidence>
<dbReference type="InterPro" id="IPR030678">
    <property type="entry name" value="Peptide/Ni-bd"/>
</dbReference>
<evidence type="ECO:0000256" key="1">
    <source>
        <dbReference type="ARBA" id="ARBA00005695"/>
    </source>
</evidence>
<dbReference type="InterPro" id="IPR000914">
    <property type="entry name" value="SBP_5_dom"/>
</dbReference>
<dbReference type="Proteomes" id="UP001597286">
    <property type="component" value="Unassembled WGS sequence"/>
</dbReference>
<dbReference type="Pfam" id="PF00496">
    <property type="entry name" value="SBP_bac_5"/>
    <property type="match status" value="1"/>
</dbReference>
<comment type="similarity">
    <text evidence="1">Belongs to the bacterial solute-binding protein 5 family.</text>
</comment>
<dbReference type="EMBL" id="JBHUFB010000007">
    <property type="protein sequence ID" value="MFD1811420.1"/>
    <property type="molecule type" value="Genomic_DNA"/>
</dbReference>
<feature type="chain" id="PRO_5047266226" evidence="4">
    <location>
        <begin position="18"/>
        <end position="535"/>
    </location>
</feature>
<dbReference type="PANTHER" id="PTHR30290:SF9">
    <property type="entry name" value="OLIGOPEPTIDE-BINDING PROTEIN APPA"/>
    <property type="match status" value="1"/>
</dbReference>
<dbReference type="CDD" id="cd08492">
    <property type="entry name" value="PBP2_NikA_DppA_OppA_like_15"/>
    <property type="match status" value="1"/>
</dbReference>
<evidence type="ECO:0000259" key="5">
    <source>
        <dbReference type="Pfam" id="PF00496"/>
    </source>
</evidence>
<name>A0ABW4P350_9NOCA</name>
<dbReference type="PIRSF" id="PIRSF002741">
    <property type="entry name" value="MppA"/>
    <property type="match status" value="1"/>
</dbReference>
<evidence type="ECO:0000256" key="3">
    <source>
        <dbReference type="ARBA" id="ARBA00022729"/>
    </source>
</evidence>
<dbReference type="PANTHER" id="PTHR30290">
    <property type="entry name" value="PERIPLASMIC BINDING COMPONENT OF ABC TRANSPORTER"/>
    <property type="match status" value="1"/>
</dbReference>
<accession>A0ABW4P350</accession>
<proteinExistence type="inferred from homology"/>
<keyword evidence="2" id="KW-0813">Transport</keyword>
<reference evidence="7" key="1">
    <citation type="journal article" date="2019" name="Int. J. Syst. Evol. Microbiol.">
        <title>The Global Catalogue of Microorganisms (GCM) 10K type strain sequencing project: providing services to taxonomists for standard genome sequencing and annotation.</title>
        <authorList>
            <consortium name="The Broad Institute Genomics Platform"/>
            <consortium name="The Broad Institute Genome Sequencing Center for Infectious Disease"/>
            <person name="Wu L."/>
            <person name="Ma J."/>
        </authorList>
    </citation>
    <scope>NUCLEOTIDE SEQUENCE [LARGE SCALE GENOMIC DNA]</scope>
    <source>
        <strain evidence="7">DT72</strain>
    </source>
</reference>
<keyword evidence="3 4" id="KW-0732">Signal</keyword>
<dbReference type="InterPro" id="IPR039424">
    <property type="entry name" value="SBP_5"/>
</dbReference>
<dbReference type="Gene3D" id="3.40.190.10">
    <property type="entry name" value="Periplasmic binding protein-like II"/>
    <property type="match status" value="1"/>
</dbReference>
<feature type="domain" description="Solute-binding protein family 5" evidence="5">
    <location>
        <begin position="86"/>
        <end position="452"/>
    </location>
</feature>
<dbReference type="RefSeq" id="WP_378483968.1">
    <property type="nucleotide sequence ID" value="NZ_JBHUFB010000007.1"/>
</dbReference>
<dbReference type="PROSITE" id="PS51257">
    <property type="entry name" value="PROKAR_LIPOPROTEIN"/>
    <property type="match status" value="1"/>
</dbReference>